<dbReference type="AlphaFoldDB" id="A0A9D2EI28"/>
<gene>
    <name evidence="1" type="ORF">H9815_19040</name>
</gene>
<evidence type="ECO:0000313" key="1">
    <source>
        <dbReference type="EMBL" id="HIZ37878.1"/>
    </source>
</evidence>
<dbReference type="EMBL" id="DXBY01000326">
    <property type="protein sequence ID" value="HIZ37878.1"/>
    <property type="molecule type" value="Genomic_DNA"/>
</dbReference>
<reference evidence="1" key="1">
    <citation type="journal article" date="2021" name="PeerJ">
        <title>Extensive microbial diversity within the chicken gut microbiome revealed by metagenomics and culture.</title>
        <authorList>
            <person name="Gilroy R."/>
            <person name="Ravi A."/>
            <person name="Getino M."/>
            <person name="Pursley I."/>
            <person name="Horton D.L."/>
            <person name="Alikhan N.F."/>
            <person name="Baker D."/>
            <person name="Gharbi K."/>
            <person name="Hall N."/>
            <person name="Watson M."/>
            <person name="Adriaenssens E.M."/>
            <person name="Foster-Nyarko E."/>
            <person name="Jarju S."/>
            <person name="Secka A."/>
            <person name="Antonio M."/>
            <person name="Oren A."/>
            <person name="Chaudhuri R.R."/>
            <person name="La Ragione R."/>
            <person name="Hildebrand F."/>
            <person name="Pallen M.J."/>
        </authorList>
    </citation>
    <scope>NUCLEOTIDE SEQUENCE</scope>
    <source>
        <strain evidence="1">ChiGjej4B4-7305</strain>
    </source>
</reference>
<dbReference type="Proteomes" id="UP000824037">
    <property type="component" value="Unassembled WGS sequence"/>
</dbReference>
<name>A0A9D2EI28_9MICO</name>
<comment type="caution">
    <text evidence="1">The sequence shown here is derived from an EMBL/GenBank/DDBJ whole genome shotgun (WGS) entry which is preliminary data.</text>
</comment>
<organism evidence="1 2">
    <name type="scientific">Candidatus Ruania gallistercoris</name>
    <dbReference type="NCBI Taxonomy" id="2838746"/>
    <lineage>
        <taxon>Bacteria</taxon>
        <taxon>Bacillati</taxon>
        <taxon>Actinomycetota</taxon>
        <taxon>Actinomycetes</taxon>
        <taxon>Micrococcales</taxon>
        <taxon>Ruaniaceae</taxon>
        <taxon>Ruania</taxon>
    </lineage>
</organism>
<sequence length="133" mass="13902">MLADLRAVESGIDQGLLVRAETLLDWVEEQEMAPFADLTSAQLDTGADPYGEAETEDFLGRARTGGPLEGPPVGRPVAIAGEGAPMVSDLALVDLAAALGRSVVSLRRATVGTCPTPPQIPCRAARCSTWTAR</sequence>
<reference evidence="1" key="2">
    <citation type="submission" date="2021-04" db="EMBL/GenBank/DDBJ databases">
        <authorList>
            <person name="Gilroy R."/>
        </authorList>
    </citation>
    <scope>NUCLEOTIDE SEQUENCE</scope>
    <source>
        <strain evidence="1">ChiGjej4B4-7305</strain>
    </source>
</reference>
<accession>A0A9D2EI28</accession>
<evidence type="ECO:0000313" key="2">
    <source>
        <dbReference type="Proteomes" id="UP000824037"/>
    </source>
</evidence>
<protein>
    <submittedName>
        <fullName evidence="1">Uncharacterized protein</fullName>
    </submittedName>
</protein>
<proteinExistence type="predicted"/>